<evidence type="ECO:0000313" key="1">
    <source>
        <dbReference type="EMBL" id="MFB6396568.1"/>
    </source>
</evidence>
<proteinExistence type="predicted"/>
<dbReference type="Proteomes" id="UP001582793">
    <property type="component" value="Unassembled WGS sequence"/>
</dbReference>
<dbReference type="RefSeq" id="WP_375735963.1">
    <property type="nucleotide sequence ID" value="NZ_JBCGDC010000097.1"/>
</dbReference>
<dbReference type="EMBL" id="JBCGDC010000097">
    <property type="protein sequence ID" value="MFB6396568.1"/>
    <property type="molecule type" value="Genomic_DNA"/>
</dbReference>
<sequence>MPVIGRPSIRQYRTVTSRARMDNCPTMSRYCRTAPARVTVTPTVPVAAFTVTVPEFAPVASTSVPAFVIFVR</sequence>
<name>A0ABV5CX35_9ACTN</name>
<accession>A0ABV5CX35</accession>
<evidence type="ECO:0000313" key="2">
    <source>
        <dbReference type="Proteomes" id="UP001582793"/>
    </source>
</evidence>
<gene>
    <name evidence="1" type="ORF">AAFH96_26210</name>
</gene>
<comment type="caution">
    <text evidence="1">The sequence shown here is derived from an EMBL/GenBank/DDBJ whole genome shotgun (WGS) entry which is preliminary data.</text>
</comment>
<protein>
    <submittedName>
        <fullName evidence="1">Uncharacterized protein</fullName>
    </submittedName>
</protein>
<reference evidence="1 2" key="1">
    <citation type="submission" date="2024-04" db="EMBL/GenBank/DDBJ databases">
        <title>Polymorphospora sp. isolated from Baiyangdian Lake in Xiong'an New Area.</title>
        <authorList>
            <person name="Zhang X."/>
            <person name="Liu J."/>
        </authorList>
    </citation>
    <scope>NUCLEOTIDE SEQUENCE [LARGE SCALE GENOMIC DNA]</scope>
    <source>
        <strain evidence="1 2">2-325</strain>
    </source>
</reference>
<keyword evidence="2" id="KW-1185">Reference proteome</keyword>
<organism evidence="1 2">
    <name type="scientific">Polymorphospora lycopeni</name>
    <dbReference type="NCBI Taxonomy" id="3140240"/>
    <lineage>
        <taxon>Bacteria</taxon>
        <taxon>Bacillati</taxon>
        <taxon>Actinomycetota</taxon>
        <taxon>Actinomycetes</taxon>
        <taxon>Micromonosporales</taxon>
        <taxon>Micromonosporaceae</taxon>
        <taxon>Polymorphospora</taxon>
    </lineage>
</organism>